<gene>
    <name evidence="7" type="ORF">C8D97_11184</name>
</gene>
<dbReference type="Proteomes" id="UP000245790">
    <property type="component" value="Unassembled WGS sequence"/>
</dbReference>
<keyword evidence="5" id="KW-0998">Cell outer membrane</keyword>
<protein>
    <submittedName>
        <fullName evidence="7">Outer membrane scaffolding protein for murein synthesis (MipA/OmpV family)</fullName>
    </submittedName>
</protein>
<evidence type="ECO:0000256" key="1">
    <source>
        <dbReference type="ARBA" id="ARBA00004442"/>
    </source>
</evidence>
<dbReference type="PANTHER" id="PTHR38776">
    <property type="entry name" value="MLTA-INTERACTING PROTEIN-RELATED"/>
    <property type="match status" value="1"/>
</dbReference>
<organism evidence="7 8">
    <name type="scientific">Pleionea mediterranea</name>
    <dbReference type="NCBI Taxonomy" id="523701"/>
    <lineage>
        <taxon>Bacteria</taxon>
        <taxon>Pseudomonadati</taxon>
        <taxon>Pseudomonadota</taxon>
        <taxon>Gammaproteobacteria</taxon>
        <taxon>Oceanospirillales</taxon>
        <taxon>Pleioneaceae</taxon>
        <taxon>Pleionea</taxon>
    </lineage>
</organism>
<keyword evidence="8" id="KW-1185">Reference proteome</keyword>
<comment type="subcellular location">
    <subcellularLocation>
        <location evidence="1">Cell outer membrane</location>
    </subcellularLocation>
</comment>
<keyword evidence="4" id="KW-0472">Membrane</keyword>
<evidence type="ECO:0000256" key="5">
    <source>
        <dbReference type="ARBA" id="ARBA00023237"/>
    </source>
</evidence>
<dbReference type="AlphaFoldDB" id="A0A316FFY6"/>
<dbReference type="InterPro" id="IPR010583">
    <property type="entry name" value="MipA"/>
</dbReference>
<keyword evidence="3 6" id="KW-0732">Signal</keyword>
<name>A0A316FFY6_9GAMM</name>
<dbReference type="OrthoDB" id="5290976at2"/>
<evidence type="ECO:0000256" key="4">
    <source>
        <dbReference type="ARBA" id="ARBA00023136"/>
    </source>
</evidence>
<accession>A0A316FFY6</accession>
<comment type="similarity">
    <text evidence="2">Belongs to the MipA/OmpV family.</text>
</comment>
<comment type="caution">
    <text evidence="7">The sequence shown here is derived from an EMBL/GenBank/DDBJ whole genome shotgun (WGS) entry which is preliminary data.</text>
</comment>
<reference evidence="7 8" key="1">
    <citation type="submission" date="2018-05" db="EMBL/GenBank/DDBJ databases">
        <title>Genomic Encyclopedia of Type Strains, Phase IV (KMG-IV): sequencing the most valuable type-strain genomes for metagenomic binning, comparative biology and taxonomic classification.</title>
        <authorList>
            <person name="Goeker M."/>
        </authorList>
    </citation>
    <scope>NUCLEOTIDE SEQUENCE [LARGE SCALE GENOMIC DNA]</scope>
    <source>
        <strain evidence="7 8">DSM 25350</strain>
    </source>
</reference>
<dbReference type="RefSeq" id="WP_109764590.1">
    <property type="nucleotide sequence ID" value="NZ_QGGU01000011.1"/>
</dbReference>
<dbReference type="PANTHER" id="PTHR38776:SF1">
    <property type="entry name" value="MLTA-INTERACTING PROTEIN-RELATED"/>
    <property type="match status" value="1"/>
</dbReference>
<evidence type="ECO:0000256" key="6">
    <source>
        <dbReference type="SAM" id="SignalP"/>
    </source>
</evidence>
<feature type="signal peptide" evidence="6">
    <location>
        <begin position="1"/>
        <end position="21"/>
    </location>
</feature>
<evidence type="ECO:0000256" key="3">
    <source>
        <dbReference type="ARBA" id="ARBA00022729"/>
    </source>
</evidence>
<dbReference type="Pfam" id="PF06629">
    <property type="entry name" value="MipA"/>
    <property type="match status" value="1"/>
</dbReference>
<evidence type="ECO:0000256" key="2">
    <source>
        <dbReference type="ARBA" id="ARBA00005722"/>
    </source>
</evidence>
<feature type="chain" id="PRO_5016281588" evidence="6">
    <location>
        <begin position="22"/>
        <end position="279"/>
    </location>
</feature>
<evidence type="ECO:0000313" key="8">
    <source>
        <dbReference type="Proteomes" id="UP000245790"/>
    </source>
</evidence>
<evidence type="ECO:0000313" key="7">
    <source>
        <dbReference type="EMBL" id="PWK47339.1"/>
    </source>
</evidence>
<proteinExistence type="inferred from homology"/>
<dbReference type="GO" id="GO:0009279">
    <property type="term" value="C:cell outer membrane"/>
    <property type="evidence" value="ECO:0007669"/>
    <property type="project" value="UniProtKB-SubCell"/>
</dbReference>
<dbReference type="EMBL" id="QGGU01000011">
    <property type="protein sequence ID" value="PWK47339.1"/>
    <property type="molecule type" value="Genomic_DNA"/>
</dbReference>
<sequence length="279" mass="31692">MIVKHKLIAILVSLLPVIVTASSTSEETERQPKAEDFFEIGAGFSIIDVPHYAGSDEKNTYVVPFPYFVYQSDKVSLNREGLKRHISSTNKWDLDISFAGTLPLDSEDNDARQGMQDLDWVGLGGPSINYHAYNSENSRVKIILPVRFGIATDFRSADYVGWEFSPGVRFEHTFHQESTKWKFLTSANYFYASEKFNDYYYSVDQAYATAERPEYQAEAGNAGYQAMFGLTRRDGNFWSGGFLRYRSVSGATFEDSPLVRKQDNFYIGVAFAWIIHSSK</sequence>